<evidence type="ECO:0000259" key="1">
    <source>
        <dbReference type="Pfam" id="PF04233"/>
    </source>
</evidence>
<accession>A0A4R2BUL7</accession>
<keyword evidence="3" id="KW-1185">Reference proteome</keyword>
<comment type="caution">
    <text evidence="2">The sequence shown here is derived from an EMBL/GenBank/DDBJ whole genome shotgun (WGS) entry which is preliminary data.</text>
</comment>
<dbReference type="EMBL" id="SLVX01000062">
    <property type="protein sequence ID" value="TCN30615.1"/>
    <property type="molecule type" value="Genomic_DNA"/>
</dbReference>
<dbReference type="RefSeq" id="WP_133037205.1">
    <property type="nucleotide sequence ID" value="NZ_BAABEI010000012.1"/>
</dbReference>
<dbReference type="AlphaFoldDB" id="A0A4R2BUL7"/>
<evidence type="ECO:0000313" key="3">
    <source>
        <dbReference type="Proteomes" id="UP000295351"/>
    </source>
</evidence>
<evidence type="ECO:0000313" key="2">
    <source>
        <dbReference type="EMBL" id="TCN30615.1"/>
    </source>
</evidence>
<name>A0A4R2BUL7_SHIGR</name>
<organism evidence="2 3">
    <name type="scientific">Shinella granuli</name>
    <dbReference type="NCBI Taxonomy" id="323621"/>
    <lineage>
        <taxon>Bacteria</taxon>
        <taxon>Pseudomonadati</taxon>
        <taxon>Pseudomonadota</taxon>
        <taxon>Alphaproteobacteria</taxon>
        <taxon>Hyphomicrobiales</taxon>
        <taxon>Rhizobiaceae</taxon>
        <taxon>Shinella</taxon>
    </lineage>
</organism>
<dbReference type="Proteomes" id="UP000295351">
    <property type="component" value="Unassembled WGS sequence"/>
</dbReference>
<sequence length="273" mass="30768">MLRYSIAKLAAGKQAKGTTALMQPVPLRRAAELEFEKALKTVLKGIAAEVRESIIPVYAFDLQQRRAERRLTGDGANRSWFQRLGTVVNLLGRRATEMVERVLRLEAKRYDDGFMAEAKRVLGIDLRAVVRAEDLEDQIEAAIARSVSLITSMSADMVKRVEQVVIENSLAGNSVKTLKSKLVEQFGIGERKAQLIARDQMSKFHADLDRLRQTQAGITEYDWATSHDERVRPRHQRLDGKRYKWGEPTGAEEGLPPGKPILCRCRARAVIVF</sequence>
<gene>
    <name evidence="2" type="ORF">EV665_1624</name>
</gene>
<protein>
    <submittedName>
        <fullName evidence="2">SPP1 gp7 family putative phage head morphogenesis protein</fullName>
    </submittedName>
</protein>
<dbReference type="NCBIfam" id="TIGR01641">
    <property type="entry name" value="phageSPP1_gp7"/>
    <property type="match status" value="1"/>
</dbReference>
<feature type="domain" description="Phage head morphogenesis" evidence="1">
    <location>
        <begin position="160"/>
        <end position="267"/>
    </location>
</feature>
<proteinExistence type="predicted"/>
<dbReference type="InterPro" id="IPR006528">
    <property type="entry name" value="Phage_head_morphogenesis_dom"/>
</dbReference>
<reference evidence="2 3" key="1">
    <citation type="submission" date="2019-03" db="EMBL/GenBank/DDBJ databases">
        <title>Genomic Encyclopedia of Type Strains, Phase IV (KMG-IV): sequencing the most valuable type-strain genomes for metagenomic binning, comparative biology and taxonomic classification.</title>
        <authorList>
            <person name="Goeker M."/>
        </authorList>
    </citation>
    <scope>NUCLEOTIDE SEQUENCE [LARGE SCALE GENOMIC DNA]</scope>
    <source>
        <strain evidence="2 3">DSM 18401</strain>
    </source>
</reference>
<dbReference type="Pfam" id="PF04233">
    <property type="entry name" value="Phage_Mu_F"/>
    <property type="match status" value="1"/>
</dbReference>